<accession>A0A9N9AZU2</accession>
<comment type="caution">
    <text evidence="1">The sequence shown here is derived from an EMBL/GenBank/DDBJ whole genome shotgun (WGS) entry which is preliminary data.</text>
</comment>
<proteinExistence type="predicted"/>
<reference evidence="1" key="1">
    <citation type="submission" date="2021-06" db="EMBL/GenBank/DDBJ databases">
        <authorList>
            <person name="Kallberg Y."/>
            <person name="Tangrot J."/>
            <person name="Rosling A."/>
        </authorList>
    </citation>
    <scope>NUCLEOTIDE SEQUENCE</scope>
    <source>
        <strain evidence="1">IN212</strain>
    </source>
</reference>
<dbReference type="EMBL" id="CAJVPZ010004526">
    <property type="protein sequence ID" value="CAG8547512.1"/>
    <property type="molecule type" value="Genomic_DNA"/>
</dbReference>
<keyword evidence="2" id="KW-1185">Reference proteome</keyword>
<protein>
    <submittedName>
        <fullName evidence="1">18008_t:CDS:1</fullName>
    </submittedName>
</protein>
<name>A0A9N9AZU2_9GLOM</name>
<dbReference type="AlphaFoldDB" id="A0A9N9AZU2"/>
<evidence type="ECO:0000313" key="2">
    <source>
        <dbReference type="Proteomes" id="UP000789396"/>
    </source>
</evidence>
<dbReference type="OrthoDB" id="2476272at2759"/>
<organism evidence="1 2">
    <name type="scientific">Racocetra fulgida</name>
    <dbReference type="NCBI Taxonomy" id="60492"/>
    <lineage>
        <taxon>Eukaryota</taxon>
        <taxon>Fungi</taxon>
        <taxon>Fungi incertae sedis</taxon>
        <taxon>Mucoromycota</taxon>
        <taxon>Glomeromycotina</taxon>
        <taxon>Glomeromycetes</taxon>
        <taxon>Diversisporales</taxon>
        <taxon>Gigasporaceae</taxon>
        <taxon>Racocetra</taxon>
    </lineage>
</organism>
<gene>
    <name evidence="1" type="ORF">RFULGI_LOCUS4500</name>
</gene>
<evidence type="ECO:0000313" key="1">
    <source>
        <dbReference type="EMBL" id="CAG8547512.1"/>
    </source>
</evidence>
<sequence>MASLGSLSLDKKVICEECNNEWNLVKKFPKEEIEDKISRYLNTPVQLRGCITYVPSRQSQLSSSLLSPIPELPKSDEQIHYNAVAQKAASAKKKELEKELDELQVMARITINPEYNRNFSSKISDIKKPETNSAIVEDFSMLSSSLGITDHESIAIAVALDYISD</sequence>
<dbReference type="Proteomes" id="UP000789396">
    <property type="component" value="Unassembled WGS sequence"/>
</dbReference>